<dbReference type="AlphaFoldDB" id="A0A9D1MS67"/>
<reference evidence="2" key="2">
    <citation type="journal article" date="2021" name="PeerJ">
        <title>Extensive microbial diversity within the chicken gut microbiome revealed by metagenomics and culture.</title>
        <authorList>
            <person name="Gilroy R."/>
            <person name="Ravi A."/>
            <person name="Getino M."/>
            <person name="Pursley I."/>
            <person name="Horton D.L."/>
            <person name="Alikhan N.F."/>
            <person name="Baker D."/>
            <person name="Gharbi K."/>
            <person name="Hall N."/>
            <person name="Watson M."/>
            <person name="Adriaenssens E.M."/>
            <person name="Foster-Nyarko E."/>
            <person name="Jarju S."/>
            <person name="Secka A."/>
            <person name="Antonio M."/>
            <person name="Oren A."/>
            <person name="Chaudhuri R.R."/>
            <person name="La Ragione R."/>
            <person name="Hildebrand F."/>
            <person name="Pallen M.J."/>
        </authorList>
    </citation>
    <scope>NUCLEOTIDE SEQUENCE</scope>
    <source>
        <strain evidence="2">CHK136-897</strain>
    </source>
</reference>
<dbReference type="EMBL" id="DVNO01000010">
    <property type="protein sequence ID" value="HIU65277.1"/>
    <property type="molecule type" value="Genomic_DNA"/>
</dbReference>
<evidence type="ECO:0000313" key="3">
    <source>
        <dbReference type="Proteomes" id="UP000824142"/>
    </source>
</evidence>
<accession>A0A9D1MS67</accession>
<evidence type="ECO:0000313" key="2">
    <source>
        <dbReference type="EMBL" id="HIU65277.1"/>
    </source>
</evidence>
<dbReference type="Pfam" id="PF22530">
    <property type="entry name" value="Terminase-T7_RNaseH-like"/>
    <property type="match status" value="1"/>
</dbReference>
<reference evidence="2" key="1">
    <citation type="submission" date="2020-10" db="EMBL/GenBank/DDBJ databases">
        <authorList>
            <person name="Gilroy R."/>
        </authorList>
    </citation>
    <scope>NUCLEOTIDE SEQUENCE</scope>
    <source>
        <strain evidence="2">CHK136-897</strain>
    </source>
</reference>
<proteinExistence type="predicted"/>
<evidence type="ECO:0000259" key="1">
    <source>
        <dbReference type="Pfam" id="PF22530"/>
    </source>
</evidence>
<sequence>MSNIVYKNFAFSTPFLRGYRELKIPIISADGTPAWPELFPIPRIDELRESVGTRYFSAQMMLDFIAPDRARLDPDALKLYETDFDSKSAKIGEFSITGASVYWDPSSGRKKSDGSVCVLIYRDDKNRHIFIHDVLYLVVPDEELHPLARQCDIVLDFIIRHGFRRICIETNGIGNALPEIMRTVASARNLTINIQNVTNNKNKENRILDAIEPVLSSGRLHAHRRVQSTPLIAEMLGWTPTSHSIHDDGLDAIAGAISCTAMPIHPTGRKIQTFSANTDFKI</sequence>
<dbReference type="Gene3D" id="3.30.420.240">
    <property type="match status" value="1"/>
</dbReference>
<organism evidence="2 3">
    <name type="scientific">Candidatus Enterousia avicola</name>
    <dbReference type="NCBI Taxonomy" id="2840787"/>
    <lineage>
        <taxon>Bacteria</taxon>
        <taxon>Pseudomonadati</taxon>
        <taxon>Pseudomonadota</taxon>
        <taxon>Alphaproteobacteria</taxon>
        <taxon>Candidatus Enterousia</taxon>
    </lineage>
</organism>
<comment type="caution">
    <text evidence="2">The sequence shown here is derived from an EMBL/GenBank/DDBJ whole genome shotgun (WGS) entry which is preliminary data.</text>
</comment>
<name>A0A9D1MS67_9PROT</name>
<dbReference type="Proteomes" id="UP000824142">
    <property type="component" value="Unassembled WGS sequence"/>
</dbReference>
<gene>
    <name evidence="2" type="ORF">IAC63_01400</name>
</gene>
<dbReference type="InterPro" id="IPR054762">
    <property type="entry name" value="Gp19_RNaseH-like"/>
</dbReference>
<feature type="domain" description="Terminase large subunit ribonuclease H-like" evidence="1">
    <location>
        <begin position="150"/>
        <end position="220"/>
    </location>
</feature>
<protein>
    <recommendedName>
        <fullName evidence="1">Terminase large subunit ribonuclease H-like domain-containing protein</fullName>
    </recommendedName>
</protein>